<accession>A0A6J6NIB4</accession>
<dbReference type="PANTHER" id="PTHR46401:SF2">
    <property type="entry name" value="GLYCOSYLTRANSFERASE WBBK-RELATED"/>
    <property type="match status" value="1"/>
</dbReference>
<name>A0A6J6NIB4_9ZZZZ</name>
<dbReference type="Gene3D" id="3.40.50.2000">
    <property type="entry name" value="Glycogen Phosphorylase B"/>
    <property type="match status" value="1"/>
</dbReference>
<proteinExistence type="predicted"/>
<evidence type="ECO:0000256" key="1">
    <source>
        <dbReference type="ARBA" id="ARBA00022679"/>
    </source>
</evidence>
<dbReference type="Pfam" id="PF00534">
    <property type="entry name" value="Glycos_transf_1"/>
    <property type="match status" value="1"/>
</dbReference>
<reference evidence="3" key="1">
    <citation type="submission" date="2020-05" db="EMBL/GenBank/DDBJ databases">
        <authorList>
            <person name="Chiriac C."/>
            <person name="Salcher M."/>
            <person name="Ghai R."/>
            <person name="Kavagutti S V."/>
        </authorList>
    </citation>
    <scope>NUCLEOTIDE SEQUENCE</scope>
</reference>
<keyword evidence="1" id="KW-0808">Transferase</keyword>
<dbReference type="AlphaFoldDB" id="A0A6J6NIB4"/>
<evidence type="ECO:0000259" key="2">
    <source>
        <dbReference type="Pfam" id="PF00534"/>
    </source>
</evidence>
<dbReference type="GO" id="GO:0016757">
    <property type="term" value="F:glycosyltransferase activity"/>
    <property type="evidence" value="ECO:0007669"/>
    <property type="project" value="InterPro"/>
</dbReference>
<evidence type="ECO:0000313" key="3">
    <source>
        <dbReference type="EMBL" id="CAB4685972.1"/>
    </source>
</evidence>
<dbReference type="PANTHER" id="PTHR46401">
    <property type="entry name" value="GLYCOSYLTRANSFERASE WBBK-RELATED"/>
    <property type="match status" value="1"/>
</dbReference>
<sequence>MLLVGVWVNRNWILGNWIREVQARGKEWSSLYWLPSVLANKHWLEKFLKPPIPKADAYFFSYLSIFERYLEKNSRYENRSIILYTHNDPELGTSEHQVEVLNRAFSVHFYCSRDAEKLVALGLKQEKVRVALCAVDVDCVRDHKISREPKTVVLASKYGSRKGLEHFPELVAAMPDWKFLILGRDWEEFLAKNSLDRNPNIEYFRFSKKTRNEVMSRASVFLSLSNLEGGPVPLIEAMALGVAPVATNTGFARDVILKSDTGIIIPINETVLKIREAITSAALLQGDISGAVSHLTWDRIAKLTFEDLSQIASK</sequence>
<gene>
    <name evidence="3" type="ORF">UFOPK2360_00863</name>
</gene>
<dbReference type="SUPFAM" id="SSF53756">
    <property type="entry name" value="UDP-Glycosyltransferase/glycogen phosphorylase"/>
    <property type="match status" value="1"/>
</dbReference>
<dbReference type="GO" id="GO:0009103">
    <property type="term" value="P:lipopolysaccharide biosynthetic process"/>
    <property type="evidence" value="ECO:0007669"/>
    <property type="project" value="TreeGrafter"/>
</dbReference>
<dbReference type="EMBL" id="CAEZXH010000049">
    <property type="protein sequence ID" value="CAB4685972.1"/>
    <property type="molecule type" value="Genomic_DNA"/>
</dbReference>
<dbReference type="CDD" id="cd03801">
    <property type="entry name" value="GT4_PimA-like"/>
    <property type="match status" value="1"/>
</dbReference>
<feature type="domain" description="Glycosyl transferase family 1" evidence="2">
    <location>
        <begin position="143"/>
        <end position="280"/>
    </location>
</feature>
<organism evidence="3">
    <name type="scientific">freshwater metagenome</name>
    <dbReference type="NCBI Taxonomy" id="449393"/>
    <lineage>
        <taxon>unclassified sequences</taxon>
        <taxon>metagenomes</taxon>
        <taxon>ecological metagenomes</taxon>
    </lineage>
</organism>
<protein>
    <submittedName>
        <fullName evidence="3">Unannotated protein</fullName>
    </submittedName>
</protein>
<dbReference type="InterPro" id="IPR001296">
    <property type="entry name" value="Glyco_trans_1"/>
</dbReference>